<reference evidence="3 4" key="1">
    <citation type="submission" date="2020-05" db="EMBL/GenBank/DDBJ databases">
        <authorList>
            <person name="Campoy J."/>
            <person name="Schneeberger K."/>
            <person name="Spophaly S."/>
        </authorList>
    </citation>
    <scope>NUCLEOTIDE SEQUENCE [LARGE SCALE GENOMIC DNA]</scope>
    <source>
        <strain evidence="3">PruArmRojPasFocal</strain>
    </source>
</reference>
<evidence type="ECO:0000256" key="1">
    <source>
        <dbReference type="SAM" id="MobiDB-lite"/>
    </source>
</evidence>
<dbReference type="GO" id="GO:0044545">
    <property type="term" value="C:NSL complex"/>
    <property type="evidence" value="ECO:0007669"/>
    <property type="project" value="TreeGrafter"/>
</dbReference>
<dbReference type="Proteomes" id="UP000507222">
    <property type="component" value="Unassembled WGS sequence"/>
</dbReference>
<feature type="compositionally biased region" description="Basic and acidic residues" evidence="1">
    <location>
        <begin position="430"/>
        <end position="439"/>
    </location>
</feature>
<name>A0A6J5VPE0_PRUAR</name>
<dbReference type="InterPro" id="IPR000253">
    <property type="entry name" value="FHA_dom"/>
</dbReference>
<dbReference type="PANTHER" id="PTHR13233:SF13">
    <property type="entry name" value="FHA DOMAIN-CONTAINING PROTEIN"/>
    <property type="match status" value="1"/>
</dbReference>
<dbReference type="Pfam" id="PF00498">
    <property type="entry name" value="FHA"/>
    <property type="match status" value="1"/>
</dbReference>
<feature type="region of interest" description="Disordered" evidence="1">
    <location>
        <begin position="629"/>
        <end position="650"/>
    </location>
</feature>
<evidence type="ECO:0000259" key="2">
    <source>
        <dbReference type="PROSITE" id="PS50006"/>
    </source>
</evidence>
<protein>
    <recommendedName>
        <fullName evidence="2">FHA domain-containing protein</fullName>
    </recommendedName>
</protein>
<feature type="region of interest" description="Disordered" evidence="1">
    <location>
        <begin position="426"/>
        <end position="458"/>
    </location>
</feature>
<dbReference type="SMART" id="SM00240">
    <property type="entry name" value="FHA"/>
    <property type="match status" value="1"/>
</dbReference>
<gene>
    <name evidence="3" type="ORF">CURHAP_LOCUS45773</name>
</gene>
<dbReference type="CDD" id="cd22687">
    <property type="entry name" value="FHA_MCRS1"/>
    <property type="match status" value="1"/>
</dbReference>
<dbReference type="GO" id="GO:0031011">
    <property type="term" value="C:Ino80 complex"/>
    <property type="evidence" value="ECO:0007669"/>
    <property type="project" value="InterPro"/>
</dbReference>
<dbReference type="EMBL" id="CAEKDK010000007">
    <property type="protein sequence ID" value="CAB4287758.1"/>
    <property type="molecule type" value="Genomic_DNA"/>
</dbReference>
<accession>A0A6J5VPE0</accession>
<feature type="domain" description="FHA" evidence="2">
    <location>
        <begin position="731"/>
        <end position="787"/>
    </location>
</feature>
<dbReference type="Gene3D" id="2.60.200.20">
    <property type="match status" value="1"/>
</dbReference>
<dbReference type="InterPro" id="IPR008984">
    <property type="entry name" value="SMAD_FHA_dom_sf"/>
</dbReference>
<dbReference type="InterPro" id="IPR037912">
    <property type="entry name" value="MCRS1"/>
</dbReference>
<dbReference type="PANTHER" id="PTHR13233">
    <property type="entry name" value="MICROSPHERULE PROTEIN 1"/>
    <property type="match status" value="1"/>
</dbReference>
<dbReference type="PROSITE" id="PS50006">
    <property type="entry name" value="FHA_DOMAIN"/>
    <property type="match status" value="1"/>
</dbReference>
<dbReference type="GO" id="GO:0071339">
    <property type="term" value="C:MLL1 complex"/>
    <property type="evidence" value="ECO:0007669"/>
    <property type="project" value="InterPro"/>
</dbReference>
<dbReference type="InterPro" id="IPR025999">
    <property type="entry name" value="MCRS_N"/>
</dbReference>
<feature type="region of interest" description="Disordered" evidence="1">
    <location>
        <begin position="565"/>
        <end position="588"/>
    </location>
</feature>
<dbReference type="AlphaFoldDB" id="A0A6J5VPE0"/>
<sequence>MEAAASAPPWIPEDDLRLKKAMEAGASLEALAKGAVRFSRKFSVRELRERWSSLLYDADISAEASSRMLEVEGCNSSAAFKSSRVGSSRDSKRKGESIRKHYYAMQKRLRTSNSVDPNSYHKKIFDPNFLFAPHLDNGEALEENFGVGDHNQPLFMDCNGNESNAADAFRAGECVSIGNHGVEGVVREACPNGFVEQVSLLPNGLGEDTFFHDPACEDLPTQGDDLIDFENALDVEDIGPSHASTDEPLWKTIEDVPAPEMPIDVSLGVNGEDAEKTLVVPDDADGENIGSSQYEVVHSEAMLNDREVCDELNRSVTISGGDYADIYLTNEDELTFMDVNGKESMDKSSYESLKPIPLSSPKDVHEYVVPDPCQPQKLISDSFQDVSHNVHTAKMPDSCQPQNLISETCQDVSHNVHAAEMDVAAKPSHSLHDEQRDISSAEANNPSSTSVPNPLTPELHEKEMICTLNTEDPEIPCNDDIFPPTGIVHAVVQPTLKEASGLASSTGKRKCDQQTITLTKEEDPAQPFKVPRMVGHNTITENSPNHALVSFGIKAAYGDSNSLASVSKHDKNVPADPSQCRSAHQPPKSITNRALKEEGIVAPSTVAELAPVITEPGSTKMTFLEPEANPSALDCEESEEESDDDVDDDDADIPYFSDIEQMILEMDLCPDDQDSYFSKIASAYQDEDSKRRIMRLEQCARSSMQRDLASKGALAVLYGRHVKEYIKKTEVILGRSTEDNEVDIDLGKEGLHNKISRRQAVIKMEGDGSFFLKNLGKGSIFLNGKEVTIGQLVSLSSSNLIEIREMAFVFEINHKYTKFEWSPGRGL</sequence>
<dbReference type="SUPFAM" id="SSF49879">
    <property type="entry name" value="SMAD/FHA domain"/>
    <property type="match status" value="1"/>
</dbReference>
<organism evidence="3 4">
    <name type="scientific">Prunus armeniaca</name>
    <name type="common">Apricot</name>
    <name type="synonym">Armeniaca vulgaris</name>
    <dbReference type="NCBI Taxonomy" id="36596"/>
    <lineage>
        <taxon>Eukaryota</taxon>
        <taxon>Viridiplantae</taxon>
        <taxon>Streptophyta</taxon>
        <taxon>Embryophyta</taxon>
        <taxon>Tracheophyta</taxon>
        <taxon>Spermatophyta</taxon>
        <taxon>Magnoliopsida</taxon>
        <taxon>eudicotyledons</taxon>
        <taxon>Gunneridae</taxon>
        <taxon>Pentapetalae</taxon>
        <taxon>rosids</taxon>
        <taxon>fabids</taxon>
        <taxon>Rosales</taxon>
        <taxon>Rosaceae</taxon>
        <taxon>Amygdaloideae</taxon>
        <taxon>Amygdaleae</taxon>
        <taxon>Prunus</taxon>
    </lineage>
</organism>
<evidence type="ECO:0000313" key="3">
    <source>
        <dbReference type="EMBL" id="CAB4287758.1"/>
    </source>
</evidence>
<proteinExistence type="predicted"/>
<dbReference type="Pfam" id="PF13325">
    <property type="entry name" value="MCRS_N"/>
    <property type="match status" value="1"/>
</dbReference>
<dbReference type="GO" id="GO:0045944">
    <property type="term" value="P:positive regulation of transcription by RNA polymerase II"/>
    <property type="evidence" value="ECO:0007669"/>
    <property type="project" value="TreeGrafter"/>
</dbReference>
<feature type="compositionally biased region" description="Acidic residues" evidence="1">
    <location>
        <begin position="634"/>
        <end position="650"/>
    </location>
</feature>
<dbReference type="GO" id="GO:0002151">
    <property type="term" value="F:G-quadruplex RNA binding"/>
    <property type="evidence" value="ECO:0007669"/>
    <property type="project" value="InterPro"/>
</dbReference>
<feature type="compositionally biased region" description="Polar residues" evidence="1">
    <location>
        <begin position="441"/>
        <end position="453"/>
    </location>
</feature>
<evidence type="ECO:0000313" key="4">
    <source>
        <dbReference type="Proteomes" id="UP000507222"/>
    </source>
</evidence>